<dbReference type="Proteomes" id="UP001243009">
    <property type="component" value="Unassembled WGS sequence"/>
</dbReference>
<accession>A0ABT9E711</accession>
<evidence type="ECO:0000313" key="2">
    <source>
        <dbReference type="Proteomes" id="UP001243009"/>
    </source>
</evidence>
<dbReference type="InterPro" id="IPR051344">
    <property type="entry name" value="Vgb"/>
</dbReference>
<dbReference type="EMBL" id="JAUTWS010000036">
    <property type="protein sequence ID" value="MDO9711882.1"/>
    <property type="molecule type" value="Genomic_DNA"/>
</dbReference>
<protein>
    <recommendedName>
        <fullName evidence="3">Virginiamycin B lyase</fullName>
    </recommendedName>
</protein>
<comment type="caution">
    <text evidence="1">The sequence shown here is derived from an EMBL/GenBank/DDBJ whole genome shotgun (WGS) entry which is preliminary data.</text>
</comment>
<dbReference type="Gene3D" id="2.130.10.10">
    <property type="entry name" value="YVTN repeat-like/Quinoprotein amine dehydrogenase"/>
    <property type="match status" value="2"/>
</dbReference>
<dbReference type="Pfam" id="PF24684">
    <property type="entry name" value="Vgb_lyase"/>
    <property type="match status" value="1"/>
</dbReference>
<keyword evidence="2" id="KW-1185">Reference proteome</keyword>
<organism evidence="1 2">
    <name type="scientific">Paracraurococcus lichenis</name>
    <dbReference type="NCBI Taxonomy" id="3064888"/>
    <lineage>
        <taxon>Bacteria</taxon>
        <taxon>Pseudomonadati</taxon>
        <taxon>Pseudomonadota</taxon>
        <taxon>Alphaproteobacteria</taxon>
        <taxon>Acetobacterales</taxon>
        <taxon>Roseomonadaceae</taxon>
        <taxon>Paracraurococcus</taxon>
    </lineage>
</organism>
<gene>
    <name evidence="1" type="ORF">Q7A36_26285</name>
</gene>
<dbReference type="PANTHER" id="PTHR40274">
    <property type="entry name" value="VIRGINIAMYCIN B LYASE"/>
    <property type="match status" value="1"/>
</dbReference>
<evidence type="ECO:0000313" key="1">
    <source>
        <dbReference type="EMBL" id="MDO9711882.1"/>
    </source>
</evidence>
<name>A0ABT9E711_9PROT</name>
<evidence type="ECO:0008006" key="3">
    <source>
        <dbReference type="Google" id="ProtNLM"/>
    </source>
</evidence>
<dbReference type="PANTHER" id="PTHR40274:SF3">
    <property type="entry name" value="VIRGINIAMYCIN B LYASE"/>
    <property type="match status" value="1"/>
</dbReference>
<dbReference type="RefSeq" id="WP_305106736.1">
    <property type="nucleotide sequence ID" value="NZ_JAUTWS010000036.1"/>
</dbReference>
<reference evidence="1 2" key="1">
    <citation type="submission" date="2023-08" db="EMBL/GenBank/DDBJ databases">
        <title>The draft genome sequence of Paracraurococcus sp. LOR1-02.</title>
        <authorList>
            <person name="Kingkaew E."/>
            <person name="Tanasupawat S."/>
        </authorList>
    </citation>
    <scope>NUCLEOTIDE SEQUENCE [LARGE SCALE GENOMIC DNA]</scope>
    <source>
        <strain evidence="1 2">LOR1-02</strain>
    </source>
</reference>
<dbReference type="SUPFAM" id="SSF101898">
    <property type="entry name" value="NHL repeat"/>
    <property type="match status" value="1"/>
</dbReference>
<proteinExistence type="predicted"/>
<dbReference type="InterPro" id="IPR015943">
    <property type="entry name" value="WD40/YVTN_repeat-like_dom_sf"/>
</dbReference>
<sequence length="336" mass="34884">MSEAAMARLRRPRRWRLWLPLGSLALAGGLAVSGWLLASRPAPGFVEYSMLARTDIPTAVAVGPDGAVWFTIEFSDAIGVFRNGGIERIPKGGQNLEPLGLAADGAGGAWFTDAATRAISHISAEGGIRSFPLRTPIVRLGRLAVAPDGAVWFADATTASVTRLHDGALTRYDVGALGGTPYGIAVGADGTVWTTLQGADRIGRIAADGAVTALDLPTRNGGLGDIAVDRAGAVWFLGLRANKVGRYAGGSFAEFPVPTESAGLGALAIAPDGSVWFTELRAGRLGRLRDGRVTEFALPRAGSRPFGVAVDAANNVWYTDLGGWLGMLPAARATAP</sequence>
<dbReference type="SUPFAM" id="SSF63829">
    <property type="entry name" value="Calcium-dependent phosphotriesterase"/>
    <property type="match status" value="1"/>
</dbReference>